<sequence length="353" mass="40041">MQKRIIFLFVILTLMILLVPTLLVTTFSESTDSVAQVEAKEAVQKKKTTIIPSDEKMPPVRVYLTKEKRVLEVPLEEYITGVVASEMPADFHEEALKAQALAARTYIVKRLTKKEFTDLARWGTIAKTAHVTDTVQHQVFSTEQQLRSRWGIQYDEKQKRIESAVQATKGNIIVYQGEPIYAAFFSTSNGRTENSEDYFLTNYPYLRSVDSSWDQQSPKYDKEQVLTMHQFTQLLAKETGKSIAIPTAASPGQWMRVIEKTAGNRILKIRIGDEIFSGREVREALHLASSDFSWQVKGNEMIFTTRGYGHGVGMSQWGAHLMAKQGKEVLDIIQHYYQGVKVKPISAVQGDKK</sequence>
<evidence type="ECO:0000313" key="3">
    <source>
        <dbReference type="Proteomes" id="UP000294937"/>
    </source>
</evidence>
<accession>A0A4R3L7U4</accession>
<gene>
    <name evidence="2" type="ORF">EDD58_102186</name>
</gene>
<dbReference type="InterPro" id="IPR014225">
    <property type="entry name" value="Spore_II_D_firmicutes"/>
</dbReference>
<dbReference type="InterPro" id="IPR051922">
    <property type="entry name" value="Bact_Sporulation_Assoc"/>
</dbReference>
<dbReference type="EMBL" id="SMAG01000002">
    <property type="protein sequence ID" value="TCS95612.1"/>
    <property type="molecule type" value="Genomic_DNA"/>
</dbReference>
<proteinExistence type="predicted"/>
<dbReference type="AlphaFoldDB" id="A0A4R3L7U4"/>
<dbReference type="GO" id="GO:0030435">
    <property type="term" value="P:sporulation resulting in formation of a cellular spore"/>
    <property type="evidence" value="ECO:0007669"/>
    <property type="project" value="InterPro"/>
</dbReference>
<comment type="caution">
    <text evidence="2">The sequence shown here is derived from an EMBL/GenBank/DDBJ whole genome shotgun (WGS) entry which is preliminary data.</text>
</comment>
<dbReference type="NCBIfam" id="TIGR02669">
    <property type="entry name" value="SpoIID_LytB"/>
    <property type="match status" value="1"/>
</dbReference>
<dbReference type="GO" id="GO:0030288">
    <property type="term" value="C:outer membrane-bounded periplasmic space"/>
    <property type="evidence" value="ECO:0007669"/>
    <property type="project" value="TreeGrafter"/>
</dbReference>
<dbReference type="PANTHER" id="PTHR30032">
    <property type="entry name" value="N-ACETYLMURAMOYL-L-ALANINE AMIDASE-RELATED"/>
    <property type="match status" value="1"/>
</dbReference>
<protein>
    <submittedName>
        <fullName evidence="2">Stage II sporulation protein D</fullName>
    </submittedName>
</protein>
<evidence type="ECO:0000313" key="2">
    <source>
        <dbReference type="EMBL" id="TCS95612.1"/>
    </source>
</evidence>
<organism evidence="2 3">
    <name type="scientific">Hazenella coriacea</name>
    <dbReference type="NCBI Taxonomy" id="1179467"/>
    <lineage>
        <taxon>Bacteria</taxon>
        <taxon>Bacillati</taxon>
        <taxon>Bacillota</taxon>
        <taxon>Bacilli</taxon>
        <taxon>Bacillales</taxon>
        <taxon>Thermoactinomycetaceae</taxon>
        <taxon>Hazenella</taxon>
    </lineage>
</organism>
<dbReference type="RefSeq" id="WP_131923604.1">
    <property type="nucleotide sequence ID" value="NZ_SMAG01000002.1"/>
</dbReference>
<dbReference type="Pfam" id="PF08486">
    <property type="entry name" value="SpoIID"/>
    <property type="match status" value="1"/>
</dbReference>
<dbReference type="PANTHER" id="PTHR30032:SF4">
    <property type="entry name" value="AMIDASE ENHANCER"/>
    <property type="match status" value="1"/>
</dbReference>
<dbReference type="InterPro" id="IPR013486">
    <property type="entry name" value="SpoIID/LytB"/>
</dbReference>
<dbReference type="NCBIfam" id="TIGR02870">
    <property type="entry name" value="spore_II_D"/>
    <property type="match status" value="1"/>
</dbReference>
<feature type="domain" description="Sporulation stage II protein D amidase enhancer LytB N-terminal" evidence="1">
    <location>
        <begin position="66"/>
        <end position="175"/>
    </location>
</feature>
<keyword evidence="3" id="KW-1185">Reference proteome</keyword>
<dbReference type="OrthoDB" id="9794671at2"/>
<evidence type="ECO:0000259" key="1">
    <source>
        <dbReference type="Pfam" id="PF08486"/>
    </source>
</evidence>
<dbReference type="InterPro" id="IPR013693">
    <property type="entry name" value="SpoIID/LytB_N"/>
</dbReference>
<reference evidence="2 3" key="1">
    <citation type="submission" date="2019-03" db="EMBL/GenBank/DDBJ databases">
        <title>Genomic Encyclopedia of Type Strains, Phase IV (KMG-IV): sequencing the most valuable type-strain genomes for metagenomic binning, comparative biology and taxonomic classification.</title>
        <authorList>
            <person name="Goeker M."/>
        </authorList>
    </citation>
    <scope>NUCLEOTIDE SEQUENCE [LARGE SCALE GENOMIC DNA]</scope>
    <source>
        <strain evidence="2 3">DSM 45707</strain>
    </source>
</reference>
<dbReference type="Proteomes" id="UP000294937">
    <property type="component" value="Unassembled WGS sequence"/>
</dbReference>
<name>A0A4R3L7U4_9BACL</name>